<evidence type="ECO:0000313" key="12">
    <source>
        <dbReference type="Proteomes" id="UP000694846"/>
    </source>
</evidence>
<keyword evidence="8" id="KW-0813">Transport</keyword>
<dbReference type="EMBL" id="GGMS01015536">
    <property type="protein sequence ID" value="MBY84739.1"/>
    <property type="molecule type" value="Transcribed_RNA"/>
</dbReference>
<evidence type="ECO:0000256" key="2">
    <source>
        <dbReference type="ARBA" id="ARBA00022475"/>
    </source>
</evidence>
<evidence type="ECO:0000256" key="1">
    <source>
        <dbReference type="ARBA" id="ARBA00004651"/>
    </source>
</evidence>
<dbReference type="FunFam" id="1.20.1250.20:FF:000055">
    <property type="entry name" value="Facilitated trehalose transporter Tret1-2 homolog"/>
    <property type="match status" value="1"/>
</dbReference>
<feature type="transmembrane region" description="Helical" evidence="9">
    <location>
        <begin position="129"/>
        <end position="146"/>
    </location>
</feature>
<dbReference type="InterPro" id="IPR005828">
    <property type="entry name" value="MFS_sugar_transport-like"/>
</dbReference>
<keyword evidence="4 9" id="KW-1133">Transmembrane helix</keyword>
<dbReference type="PROSITE" id="PS00216">
    <property type="entry name" value="SUGAR_TRANSPORT_1"/>
    <property type="match status" value="1"/>
</dbReference>
<keyword evidence="2" id="KW-1003">Cell membrane</keyword>
<dbReference type="PRINTS" id="PR00171">
    <property type="entry name" value="SUGRTRNSPORT"/>
</dbReference>
<feature type="transmembrane region" description="Helical" evidence="9">
    <location>
        <begin position="365"/>
        <end position="390"/>
    </location>
</feature>
<dbReference type="InterPro" id="IPR005829">
    <property type="entry name" value="Sugar_transporter_CS"/>
</dbReference>
<dbReference type="AlphaFoldDB" id="A0A2S2R3Z9"/>
<feature type="transmembrane region" description="Helical" evidence="9">
    <location>
        <begin position="434"/>
        <end position="452"/>
    </location>
</feature>
<protein>
    <submittedName>
        <fullName evidence="11 13 14">Facilitated trehalose transporter Tret1</fullName>
    </submittedName>
</protein>
<evidence type="ECO:0000256" key="8">
    <source>
        <dbReference type="RuleBase" id="RU003346"/>
    </source>
</evidence>
<feature type="transmembrane region" description="Helical" evidence="9">
    <location>
        <begin position="70"/>
        <end position="92"/>
    </location>
</feature>
<dbReference type="Gene3D" id="1.20.1250.20">
    <property type="entry name" value="MFS general substrate transporter like domains"/>
    <property type="match status" value="1"/>
</dbReference>
<evidence type="ECO:0000256" key="5">
    <source>
        <dbReference type="ARBA" id="ARBA00023136"/>
    </source>
</evidence>
<gene>
    <name evidence="11" type="primary">Tret1_5</name>
    <name evidence="13 14" type="synonym">LOC112688513</name>
    <name evidence="11" type="ORF">g.83905</name>
</gene>
<dbReference type="Proteomes" id="UP000694846">
    <property type="component" value="Unplaced"/>
</dbReference>
<dbReference type="PANTHER" id="PTHR48021:SF1">
    <property type="entry name" value="GH07001P-RELATED"/>
    <property type="match status" value="1"/>
</dbReference>
<dbReference type="InterPro" id="IPR036259">
    <property type="entry name" value="MFS_trans_sf"/>
</dbReference>
<dbReference type="PROSITE" id="PS00217">
    <property type="entry name" value="SUGAR_TRANSPORT_2"/>
    <property type="match status" value="1"/>
</dbReference>
<dbReference type="SUPFAM" id="SSF103473">
    <property type="entry name" value="MFS general substrate transporter"/>
    <property type="match status" value="1"/>
</dbReference>
<evidence type="ECO:0000313" key="13">
    <source>
        <dbReference type="RefSeq" id="XP_025417541.1"/>
    </source>
</evidence>
<feature type="transmembrane region" description="Helical" evidence="9">
    <location>
        <begin position="305"/>
        <end position="324"/>
    </location>
</feature>
<dbReference type="PROSITE" id="PS50850">
    <property type="entry name" value="MFS"/>
    <property type="match status" value="1"/>
</dbReference>
<dbReference type="CDD" id="cd17358">
    <property type="entry name" value="MFS_GLUT6_8_Class3_like"/>
    <property type="match status" value="1"/>
</dbReference>
<dbReference type="GO" id="GO:0051119">
    <property type="term" value="F:sugar transmembrane transporter activity"/>
    <property type="evidence" value="ECO:0007669"/>
    <property type="project" value="InterPro"/>
</dbReference>
<keyword evidence="3 9" id="KW-0812">Transmembrane</keyword>
<feature type="transmembrane region" description="Helical" evidence="9">
    <location>
        <begin position="182"/>
        <end position="203"/>
    </location>
</feature>
<name>A0A2S2R3Z9_9HEMI</name>
<evidence type="ECO:0000313" key="11">
    <source>
        <dbReference type="EMBL" id="MBY84739.1"/>
    </source>
</evidence>
<dbReference type="NCBIfam" id="TIGR00879">
    <property type="entry name" value="SP"/>
    <property type="match status" value="1"/>
</dbReference>
<organism evidence="11">
    <name type="scientific">Sipha flava</name>
    <name type="common">yellow sugarcane aphid</name>
    <dbReference type="NCBI Taxonomy" id="143950"/>
    <lineage>
        <taxon>Eukaryota</taxon>
        <taxon>Metazoa</taxon>
        <taxon>Ecdysozoa</taxon>
        <taxon>Arthropoda</taxon>
        <taxon>Hexapoda</taxon>
        <taxon>Insecta</taxon>
        <taxon>Pterygota</taxon>
        <taxon>Neoptera</taxon>
        <taxon>Paraneoptera</taxon>
        <taxon>Hemiptera</taxon>
        <taxon>Sternorrhyncha</taxon>
        <taxon>Aphidomorpha</taxon>
        <taxon>Aphidoidea</taxon>
        <taxon>Aphididae</taxon>
        <taxon>Sipha</taxon>
    </lineage>
</organism>
<accession>A0A2S2R3Z9</accession>
<reference evidence="13 14" key="2">
    <citation type="submission" date="2025-04" db="UniProtKB">
        <authorList>
            <consortium name="RefSeq"/>
        </authorList>
    </citation>
    <scope>IDENTIFICATION</scope>
    <source>
        <tissue evidence="13 14">Whole body</tissue>
    </source>
</reference>
<dbReference type="InterPro" id="IPR020846">
    <property type="entry name" value="MFS_dom"/>
</dbReference>
<comment type="similarity">
    <text evidence="7">Belongs to the major facilitator superfamily. Sugar transporter (TC 2.A.1.1) family. Trehalose transporter subfamily.</text>
</comment>
<evidence type="ECO:0000259" key="10">
    <source>
        <dbReference type="PROSITE" id="PS50850"/>
    </source>
</evidence>
<evidence type="ECO:0000256" key="7">
    <source>
        <dbReference type="ARBA" id="ARBA00024348"/>
    </source>
</evidence>
<dbReference type="InterPro" id="IPR044775">
    <property type="entry name" value="MFS_ERD6/Tret1-like"/>
</dbReference>
<feature type="transmembrane region" description="Helical" evidence="9">
    <location>
        <begin position="29"/>
        <end position="50"/>
    </location>
</feature>
<feature type="transmembrane region" description="Helical" evidence="9">
    <location>
        <begin position="158"/>
        <end position="176"/>
    </location>
</feature>
<dbReference type="InterPro" id="IPR050549">
    <property type="entry name" value="MFS_Trehalose_Transporter"/>
</dbReference>
<dbReference type="InterPro" id="IPR003663">
    <property type="entry name" value="Sugar/inositol_transpt"/>
</dbReference>
<keyword evidence="5 9" id="KW-0472">Membrane</keyword>
<evidence type="ECO:0000256" key="3">
    <source>
        <dbReference type="ARBA" id="ARBA00022692"/>
    </source>
</evidence>
<feature type="transmembrane region" description="Helical" evidence="9">
    <location>
        <begin position="402"/>
        <end position="428"/>
    </location>
</feature>
<dbReference type="RefSeq" id="XP_025417542.1">
    <property type="nucleotide sequence ID" value="XM_025561757.1"/>
</dbReference>
<comment type="subcellular location">
    <subcellularLocation>
        <location evidence="1">Cell membrane</location>
        <topology evidence="1">Multi-pass membrane protein</topology>
    </subcellularLocation>
</comment>
<dbReference type="GO" id="GO:0005886">
    <property type="term" value="C:plasma membrane"/>
    <property type="evidence" value="ECO:0007669"/>
    <property type="project" value="UniProtKB-SubCell"/>
</dbReference>
<feature type="transmembrane region" description="Helical" evidence="9">
    <location>
        <begin position="331"/>
        <end position="353"/>
    </location>
</feature>
<feature type="domain" description="Major facilitator superfamily (MFS) profile" evidence="10">
    <location>
        <begin position="31"/>
        <end position="456"/>
    </location>
</feature>
<evidence type="ECO:0000256" key="6">
    <source>
        <dbReference type="ARBA" id="ARBA00023180"/>
    </source>
</evidence>
<feature type="transmembrane region" description="Helical" evidence="9">
    <location>
        <begin position="267"/>
        <end position="293"/>
    </location>
</feature>
<dbReference type="Pfam" id="PF00083">
    <property type="entry name" value="Sugar_tr"/>
    <property type="match status" value="1"/>
</dbReference>
<dbReference type="OrthoDB" id="6612291at2759"/>
<evidence type="ECO:0000256" key="4">
    <source>
        <dbReference type="ARBA" id="ARBA00022989"/>
    </source>
</evidence>
<keyword evidence="12" id="KW-1185">Reference proteome</keyword>
<dbReference type="PANTHER" id="PTHR48021">
    <property type="match status" value="1"/>
</dbReference>
<reference evidence="11" key="1">
    <citation type="submission" date="2018-04" db="EMBL/GenBank/DDBJ databases">
        <title>Transcriptome assembly of Sipha flava.</title>
        <authorList>
            <person name="Scully E.D."/>
            <person name="Geib S.M."/>
            <person name="Palmer N.A."/>
            <person name="Koch K."/>
            <person name="Bradshaw J."/>
            <person name="Heng-Moss T."/>
            <person name="Sarath G."/>
        </authorList>
    </citation>
    <scope>NUCLEOTIDE SEQUENCE</scope>
</reference>
<proteinExistence type="inferred from homology"/>
<keyword evidence="6" id="KW-0325">Glycoprotein</keyword>
<evidence type="ECO:0000313" key="14">
    <source>
        <dbReference type="RefSeq" id="XP_025417542.1"/>
    </source>
</evidence>
<sequence length="490" mass="53704">MASEKIAMTQQSIVEEEQTRIGNQKWTQYLAAFIATIGGFIAGTTLGWTAPAGPMMESNQYAFTITQENVAWIGAFMPLGGMLGCPVTAGLVDKLGRKNMMLMLTIPTLIGWGMIIWAESVTWICMGRLLTGFATGSLSVIVPLYTSEIAEKEIRGTLGTYFQLQVTGGILFTYIVGSYFNVFGLSIICAIIPLLYAGLMVLIPESPIFNLMQGKTEKARLSLRYFRGPYGTVDQELSLMQDSLAKTERERVPIMEAFQTTPAKRGLFIGLGVMLLQQFSGCNAVIFYATFIFKEAGSALEPSKATIVVGVMSVIATYVSTLVVDKLGRKILLLSSIIVMGICTLLIGAFFYMKVNNYNVSSIGLIPLVSMCLFIILFSLGFGPIPWMLIGEIFPAQIKGTACSIACMSNWFFAFVVTKFFSSLVAAIHIYNTFWLFTLFSVLGTFFVITIVPETKGKTMDEIQEMLGAGSDLTPPTHAINPVMDTKEKF</sequence>
<evidence type="ECO:0000256" key="9">
    <source>
        <dbReference type="SAM" id="Phobius"/>
    </source>
</evidence>
<dbReference type="RefSeq" id="XP_025417541.1">
    <property type="nucleotide sequence ID" value="XM_025561756.1"/>
</dbReference>
<feature type="transmembrane region" description="Helical" evidence="9">
    <location>
        <begin position="99"/>
        <end position="117"/>
    </location>
</feature>